<evidence type="ECO:0000256" key="2">
    <source>
        <dbReference type="ARBA" id="ARBA00022840"/>
    </source>
</evidence>
<keyword evidence="6" id="KW-0347">Helicase</keyword>
<dbReference type="Gene3D" id="3.40.50.300">
    <property type="entry name" value="P-loop containing nucleotide triphosphate hydrolases"/>
    <property type="match status" value="2"/>
</dbReference>
<dbReference type="InterPro" id="IPR018973">
    <property type="entry name" value="MZB"/>
</dbReference>
<comment type="caution">
    <text evidence="6">The sequence shown here is derived from an EMBL/GenBank/DDBJ whole genome shotgun (WGS) entry which is preliminary data.</text>
</comment>
<dbReference type="SMART" id="SM00490">
    <property type="entry name" value="HELICc"/>
    <property type="match status" value="1"/>
</dbReference>
<feature type="domain" description="Helicase C-terminal" evidence="5">
    <location>
        <begin position="870"/>
        <end position="1023"/>
    </location>
</feature>
<evidence type="ECO:0000313" key="6">
    <source>
        <dbReference type="EMBL" id="MQL50848.1"/>
    </source>
</evidence>
<dbReference type="InterPro" id="IPR001650">
    <property type="entry name" value="Helicase_C-like"/>
</dbReference>
<dbReference type="SUPFAM" id="SSF52980">
    <property type="entry name" value="Restriction endonuclease-like"/>
    <property type="match status" value="1"/>
</dbReference>
<gene>
    <name evidence="6" type="ORF">GFC01_00860</name>
</gene>
<feature type="coiled-coil region" evidence="3">
    <location>
        <begin position="1116"/>
        <end position="1173"/>
    </location>
</feature>
<dbReference type="GO" id="GO:0003677">
    <property type="term" value="F:DNA binding"/>
    <property type="evidence" value="ECO:0007669"/>
    <property type="project" value="TreeGrafter"/>
</dbReference>
<accession>A0A6N7INE7</accession>
<protein>
    <submittedName>
        <fullName evidence="6">DEAD/DEAH box helicase</fullName>
    </submittedName>
</protein>
<dbReference type="PROSITE" id="PS51194">
    <property type="entry name" value="HELICASE_CTER"/>
    <property type="match status" value="1"/>
</dbReference>
<evidence type="ECO:0000313" key="7">
    <source>
        <dbReference type="Proteomes" id="UP000441717"/>
    </source>
</evidence>
<name>A0A6N7INE7_9FIRM</name>
<dbReference type="PANTHER" id="PTHR47962">
    <property type="entry name" value="ATP-DEPENDENT HELICASE LHR-RELATED-RELATED"/>
    <property type="match status" value="1"/>
</dbReference>
<proteinExistence type="predicted"/>
<organism evidence="6 7">
    <name type="scientific">Desulfofundulus thermobenzoicus</name>
    <dbReference type="NCBI Taxonomy" id="29376"/>
    <lineage>
        <taxon>Bacteria</taxon>
        <taxon>Bacillati</taxon>
        <taxon>Bacillota</taxon>
        <taxon>Clostridia</taxon>
        <taxon>Eubacteriales</taxon>
        <taxon>Peptococcaceae</taxon>
        <taxon>Desulfofundulus</taxon>
    </lineage>
</organism>
<keyword evidence="6" id="KW-0378">Hydrolase</keyword>
<feature type="domain" description="Helicase ATP-binding" evidence="4">
    <location>
        <begin position="74"/>
        <end position="247"/>
    </location>
</feature>
<dbReference type="InterPro" id="IPR011335">
    <property type="entry name" value="Restrct_endonuc-II-like"/>
</dbReference>
<reference evidence="6 7" key="1">
    <citation type="submission" date="2019-10" db="EMBL/GenBank/DDBJ databases">
        <title>Comparative genomics of sulfur disproportionating microorganisms.</title>
        <authorList>
            <person name="Ward L.M."/>
            <person name="Bertran E."/>
            <person name="Johnston D."/>
        </authorList>
    </citation>
    <scope>NUCLEOTIDE SEQUENCE [LARGE SCALE GENOMIC DNA]</scope>
    <source>
        <strain evidence="6 7">DSM 14055</strain>
    </source>
</reference>
<keyword evidence="7" id="KW-1185">Reference proteome</keyword>
<evidence type="ECO:0000256" key="1">
    <source>
        <dbReference type="ARBA" id="ARBA00022741"/>
    </source>
</evidence>
<keyword evidence="3" id="KW-0175">Coiled coil</keyword>
<evidence type="ECO:0000259" key="4">
    <source>
        <dbReference type="PROSITE" id="PS51192"/>
    </source>
</evidence>
<dbReference type="InterPro" id="IPR027417">
    <property type="entry name" value="P-loop_NTPase"/>
</dbReference>
<dbReference type="CDD" id="cd17923">
    <property type="entry name" value="DEXHc_Hrq1-like"/>
    <property type="match status" value="1"/>
</dbReference>
<evidence type="ECO:0000256" key="3">
    <source>
        <dbReference type="SAM" id="Coils"/>
    </source>
</evidence>
<dbReference type="Proteomes" id="UP000441717">
    <property type="component" value="Unassembled WGS sequence"/>
</dbReference>
<keyword evidence="1" id="KW-0547">Nucleotide-binding</keyword>
<keyword evidence="2" id="KW-0067">ATP-binding</keyword>
<dbReference type="PANTHER" id="PTHR47962:SF5">
    <property type="entry name" value="ATP-DEPENDENT HELICASE LHR-RELATED"/>
    <property type="match status" value="1"/>
</dbReference>
<dbReference type="SMART" id="SM00487">
    <property type="entry name" value="DEXDc"/>
    <property type="match status" value="1"/>
</dbReference>
<dbReference type="Gene3D" id="3.40.960.10">
    <property type="entry name" value="VSR Endonuclease"/>
    <property type="match status" value="1"/>
</dbReference>
<dbReference type="Pfam" id="PF00270">
    <property type="entry name" value="DEAD"/>
    <property type="match status" value="1"/>
</dbReference>
<dbReference type="Pfam" id="PF00271">
    <property type="entry name" value="Helicase_C"/>
    <property type="match status" value="1"/>
</dbReference>
<dbReference type="Pfam" id="PF09369">
    <property type="entry name" value="MZB"/>
    <property type="match status" value="1"/>
</dbReference>
<dbReference type="InterPro" id="IPR052511">
    <property type="entry name" value="ATP-dep_Helicase"/>
</dbReference>
<sequence>MADERIRELVEEELFTNEGLWPEPLLQLNSLYARGSSVADLCRRGLLHPACAEIFYDYRQRRPITLYRHQEAAIECALRREPFVVTSGTGSGKTLTYFIPIFDAVLRSEPAQPRVRAIIVYPMNALVNSQYTALEELAKAFERRTGQPLPVRFEKYTGQEGEEKRKEILEAPPHILLTNYVMLELFLVRPRERRFVDRTVTGIEFLVFDELHTYRGRQGADVALLIRRLRQRCGNPDLVCIGTSATMVSGEGVGPLERRQAVADFASKIFGVPVLPSNVIEEQFQPLSLLKDVDPEDLRAALEGPLPETTEELLKHPLTWWIERHLGFKVAPGGGTERCTPVTLTEAARQLAQETGLNEERCRGYLSKALLLGSSLKLSDGNPVFALKLHQFISQGQAVYATLEPPSTRHLTLEGQYYAPGEEQKRVLFPLEFCRQCGQAYYDVWLHEAEERLLPREPEGDFFHPEGEVKAGYLVLAEEVGDWAPDSEHLPPEWFDERGRKKSEYQLAVPSEIWVRPDGTYAPAPVLDAIKAFFQPKPFRLCLACGEVYTKRDREFRKLGRLSSEGRGSATTVLGVAALLQAAQHGIEDRERKVLSFTDNRQDASLQAGHFNDFVRISLLRAALYRALEVKGELHPENVTGEVLAALGIGLAEVAKNPHLVPESRMGERVWRTFRDLVEYRLYEDLQRVWRIVQPNLEQCGLLEIQYLGLRELCADGERWCNCPVLASLEPEKRYFLVKSFLDYFRRHLAINAPILRETDQQQLRRRVDQDIDEKWWEEEDWFRQATRFVLVGTPQGFYKKSLSEKSRIGRYLRRELNLSPEEYWEFIFQLVNILCSQGLLFRFQERGEEYLQLEAGCLVWKPGDGTPPPPDPVHTRRLEGPAYLEVQRKVNAFFRDFYQSAARYLRDIEGREHTAQISYEERQEREDRFRLGDLKCLFCSPTMELGIDIADLRVVHLRNVPPTPANYAQRSGRAGRRGDPALVLTYCAARSAHDQYFFRHRELMVAGAVRSPKLDLGNEDLVRAHVHAIWLARTGCALGNSLDEVIDVEKLPELPLKEEVRAQVHLAESRLRECLEEARAVLAACGPELADSGWYGEEWLENTLRYADRAFDEAFERWRELYRAAMNQLVNAQEKFLRSRRREDQEEARRLMDEANRQRNLLLNKTKAQEESDFYPYRYLASEGFLPGYNFPRLPLRAYIPRGEGEYITRPRFLALREFGPHNIIYHNGAKYEVRGIIRSPGGLEQRRRLAKLCKACGFFHKDETLDLCLNCGTRFDGYTSEVAVLLDMPNVRTRRRERITCDEEERVRRGYNITTHFHFAPAPGGQMRRFSAVVYDEAGNKLLRLVYGPSATLYRLNNGWRHRPPGEHFVVDLDRGEFWVSRLEEEEYEELPGKAPARREVVRLVVWDTTNLLLVYFLDPAWQGNEEFMATLQYALQRGMDIVFQVEESELVSERIGEDDHRAILYWEAAEGGVGVLRQLVQDPVALAAVARAALERCHFVPDREGGSCARACYQCLLSYTNQLDHPLLDRHLVREVLERLAVSRTHLEVAGRSYEEHYRWLRSLTDSRSELERRFIDHLYQTGRRLPDEAQKPLADYPAVPDFFYAPNVCVFCDGAVHDEPAQQKHDEAVRAQLRELGYRVMVIRYDRDLEKQIRAYADIFGEGRSNR</sequence>
<dbReference type="GO" id="GO:0016887">
    <property type="term" value="F:ATP hydrolysis activity"/>
    <property type="evidence" value="ECO:0007669"/>
    <property type="project" value="TreeGrafter"/>
</dbReference>
<dbReference type="SUPFAM" id="SSF52540">
    <property type="entry name" value="P-loop containing nucleoside triphosphate hydrolases"/>
    <property type="match status" value="1"/>
</dbReference>
<evidence type="ECO:0000259" key="5">
    <source>
        <dbReference type="PROSITE" id="PS51194"/>
    </source>
</evidence>
<dbReference type="OrthoDB" id="9774462at2"/>
<dbReference type="GO" id="GO:0004386">
    <property type="term" value="F:helicase activity"/>
    <property type="evidence" value="ECO:0007669"/>
    <property type="project" value="UniProtKB-KW"/>
</dbReference>
<dbReference type="GO" id="GO:0005524">
    <property type="term" value="F:ATP binding"/>
    <property type="evidence" value="ECO:0007669"/>
    <property type="project" value="UniProtKB-KW"/>
</dbReference>
<dbReference type="InterPro" id="IPR014001">
    <property type="entry name" value="Helicase_ATP-bd"/>
</dbReference>
<dbReference type="InterPro" id="IPR011545">
    <property type="entry name" value="DEAD/DEAH_box_helicase_dom"/>
</dbReference>
<dbReference type="PROSITE" id="PS51192">
    <property type="entry name" value="HELICASE_ATP_BIND_1"/>
    <property type="match status" value="1"/>
</dbReference>
<dbReference type="EMBL" id="WHYR01000002">
    <property type="protein sequence ID" value="MQL50848.1"/>
    <property type="molecule type" value="Genomic_DNA"/>
</dbReference>